<accession>A0ABQ9W9F7</accession>
<sequence>YSGCPASCSACKPWPALRQVPGKQKLSSWAQLMAGFAAEGSPPYWEMDKNGTPWGQ</sequence>
<name>A0ABQ9W9F7_SAGOE</name>
<evidence type="ECO:0000313" key="1">
    <source>
        <dbReference type="EMBL" id="KAK2118065.1"/>
    </source>
</evidence>
<dbReference type="Proteomes" id="UP001266305">
    <property type="component" value="Unassembled WGS sequence"/>
</dbReference>
<evidence type="ECO:0000313" key="2">
    <source>
        <dbReference type="Proteomes" id="UP001266305"/>
    </source>
</evidence>
<keyword evidence="2" id="KW-1185">Reference proteome</keyword>
<feature type="non-terminal residue" evidence="1">
    <location>
        <position position="1"/>
    </location>
</feature>
<reference evidence="1 2" key="1">
    <citation type="submission" date="2023-05" db="EMBL/GenBank/DDBJ databases">
        <title>B98-5 Cell Line De Novo Hybrid Assembly: An Optical Mapping Approach.</title>
        <authorList>
            <person name="Kananen K."/>
            <person name="Auerbach J.A."/>
            <person name="Kautto E."/>
            <person name="Blachly J.S."/>
        </authorList>
    </citation>
    <scope>NUCLEOTIDE SEQUENCE [LARGE SCALE GENOMIC DNA]</scope>
    <source>
        <strain evidence="1">B95-8</strain>
        <tissue evidence="1">Cell line</tissue>
    </source>
</reference>
<gene>
    <name evidence="1" type="ORF">P7K49_004952</name>
</gene>
<organism evidence="1 2">
    <name type="scientific">Saguinus oedipus</name>
    <name type="common">Cotton-top tamarin</name>
    <name type="synonym">Oedipomidas oedipus</name>
    <dbReference type="NCBI Taxonomy" id="9490"/>
    <lineage>
        <taxon>Eukaryota</taxon>
        <taxon>Metazoa</taxon>
        <taxon>Chordata</taxon>
        <taxon>Craniata</taxon>
        <taxon>Vertebrata</taxon>
        <taxon>Euteleostomi</taxon>
        <taxon>Mammalia</taxon>
        <taxon>Eutheria</taxon>
        <taxon>Euarchontoglires</taxon>
        <taxon>Primates</taxon>
        <taxon>Haplorrhini</taxon>
        <taxon>Platyrrhini</taxon>
        <taxon>Cebidae</taxon>
        <taxon>Callitrichinae</taxon>
        <taxon>Saguinus</taxon>
    </lineage>
</organism>
<proteinExistence type="predicted"/>
<protein>
    <submittedName>
        <fullName evidence="1">Uncharacterized protein</fullName>
    </submittedName>
</protein>
<dbReference type="EMBL" id="JASSZA010000002">
    <property type="protein sequence ID" value="KAK2118065.1"/>
    <property type="molecule type" value="Genomic_DNA"/>
</dbReference>
<comment type="caution">
    <text evidence="1">The sequence shown here is derived from an EMBL/GenBank/DDBJ whole genome shotgun (WGS) entry which is preliminary data.</text>
</comment>